<dbReference type="Gene3D" id="3.40.50.2000">
    <property type="entry name" value="Glycogen Phosphorylase B"/>
    <property type="match status" value="1"/>
</dbReference>
<evidence type="ECO:0000313" key="1">
    <source>
        <dbReference type="EMBL" id="ALO66317.1"/>
    </source>
</evidence>
<dbReference type="SUPFAM" id="SSF53756">
    <property type="entry name" value="UDP-Glycosyltransferase/glycogen phosphorylase"/>
    <property type="match status" value="1"/>
</dbReference>
<dbReference type="RefSeq" id="WP_062286975.1">
    <property type="nucleotide sequence ID" value="NZ_CP013200.1"/>
</dbReference>
<protein>
    <submittedName>
        <fullName evidence="1">Uncharacterized protein</fullName>
    </submittedName>
</protein>
<dbReference type="AlphaFoldDB" id="A0A0S2LXU4"/>
<dbReference type="EMBL" id="CP013200">
    <property type="protein sequence ID" value="ALO66317.1"/>
    <property type="molecule type" value="Genomic_DNA"/>
</dbReference>
<dbReference type="Proteomes" id="UP000059574">
    <property type="component" value="Chromosome"/>
</dbReference>
<accession>A0A0S2LXU4</accession>
<name>A0A0S2LXU4_9MICC</name>
<organism evidence="1 2">
    <name type="scientific">Arthrobacter alpinus</name>
    <dbReference type="NCBI Taxonomy" id="656366"/>
    <lineage>
        <taxon>Bacteria</taxon>
        <taxon>Bacillati</taxon>
        <taxon>Actinomycetota</taxon>
        <taxon>Actinomycetes</taxon>
        <taxon>Micrococcales</taxon>
        <taxon>Micrococcaceae</taxon>
        <taxon>Arthrobacter</taxon>
    </lineage>
</organism>
<sequence>MPTALTDPDHLPRHPLMDVAFLRFCRRNGIKVGLFYRDIYWRFPEYKQRLNPLVHTGTRLLYNFDLLAYKFAVDKLYLPSMGMGKFVPHFPAKRHEALPPGGEINDAAHPGDNSVRLFYVGGLGGYYNMHDCVRAVAASKNAFLTICTREDEWQQVQAGYEPLINDRIEIVHKHGSDLVPYYAKSDICMLFIEPSIYRSFAAPIKFAEYIGFGKPVIVNEGTNVAEFVQANGNGWAIPFDQEALTTLLDDLAENPEKIAHVTDTALRIRADNTWAARARQVARQLT</sequence>
<reference evidence="2" key="1">
    <citation type="submission" date="2015-11" db="EMBL/GenBank/DDBJ databases">
        <authorList>
            <person name="Kumar R."/>
            <person name="Singh D."/>
            <person name="Swarnkar M.K."/>
            <person name="Singh A.K."/>
            <person name="Kumar S."/>
        </authorList>
    </citation>
    <scope>NUCLEOTIDE SEQUENCE [LARGE SCALE GENOMIC DNA]</scope>
    <source>
        <strain evidence="2">ERGS4:06</strain>
    </source>
</reference>
<evidence type="ECO:0000313" key="2">
    <source>
        <dbReference type="Proteomes" id="UP000059574"/>
    </source>
</evidence>
<dbReference type="Pfam" id="PF13692">
    <property type="entry name" value="Glyco_trans_1_4"/>
    <property type="match status" value="1"/>
</dbReference>
<gene>
    <name evidence="1" type="ORF">AS189_07205</name>
</gene>
<proteinExistence type="predicted"/>
<dbReference type="OrthoDB" id="9801492at2"/>
<reference evidence="1 2" key="2">
    <citation type="journal article" date="2016" name="J. Biotechnol.">
        <title>Complete genome sequence of Arthrobacter alpinus ERGS4:06, a yellow pigmented bacterium tolerant to cold and radiations isolated from Sikkim Himalaya.</title>
        <authorList>
            <person name="Kumar R."/>
            <person name="Singh D."/>
            <person name="Swarnkar M.K."/>
            <person name="Singh A.K."/>
            <person name="Kumar S."/>
        </authorList>
    </citation>
    <scope>NUCLEOTIDE SEQUENCE [LARGE SCALE GENOMIC DNA]</scope>
    <source>
        <strain evidence="1 2">ERGS4:06</strain>
    </source>
</reference>